<organism evidence="1 2">
    <name type="scientific">Candidatus Ryanbacteria bacterium RIFCSPLOWO2_02_FULL_45_11c</name>
    <dbReference type="NCBI Taxonomy" id="1802128"/>
    <lineage>
        <taxon>Bacteria</taxon>
        <taxon>Candidatus Ryaniibacteriota</taxon>
    </lineage>
</organism>
<dbReference type="AlphaFoldDB" id="A0A1G2GTE8"/>
<comment type="caution">
    <text evidence="1">The sequence shown here is derived from an EMBL/GenBank/DDBJ whole genome shotgun (WGS) entry which is preliminary data.</text>
</comment>
<dbReference type="Proteomes" id="UP000178186">
    <property type="component" value="Unassembled WGS sequence"/>
</dbReference>
<evidence type="ECO:0000313" key="1">
    <source>
        <dbReference type="EMBL" id="OGZ53485.1"/>
    </source>
</evidence>
<protein>
    <submittedName>
        <fullName evidence="1">Uncharacterized protein</fullName>
    </submittedName>
</protein>
<evidence type="ECO:0000313" key="2">
    <source>
        <dbReference type="Proteomes" id="UP000178186"/>
    </source>
</evidence>
<gene>
    <name evidence="1" type="ORF">A3H64_00190</name>
</gene>
<reference evidence="1 2" key="1">
    <citation type="journal article" date="2016" name="Nat. Commun.">
        <title>Thousands of microbial genomes shed light on interconnected biogeochemical processes in an aquifer system.</title>
        <authorList>
            <person name="Anantharaman K."/>
            <person name="Brown C.T."/>
            <person name="Hug L.A."/>
            <person name="Sharon I."/>
            <person name="Castelle C.J."/>
            <person name="Probst A.J."/>
            <person name="Thomas B.C."/>
            <person name="Singh A."/>
            <person name="Wilkins M.J."/>
            <person name="Karaoz U."/>
            <person name="Brodie E.L."/>
            <person name="Williams K.H."/>
            <person name="Hubbard S.S."/>
            <person name="Banfield J.F."/>
        </authorList>
    </citation>
    <scope>NUCLEOTIDE SEQUENCE [LARGE SCALE GENOMIC DNA]</scope>
</reference>
<dbReference type="EMBL" id="MHNY01000055">
    <property type="protein sequence ID" value="OGZ53485.1"/>
    <property type="molecule type" value="Genomic_DNA"/>
</dbReference>
<accession>A0A1G2GTE8</accession>
<name>A0A1G2GTE8_9BACT</name>
<proteinExistence type="predicted"/>
<sequence>MVHHFLNFQWLHDSSPEDVAIWQKYYGLKDKGFASFLGIFGLRTYDGKDKEAFVILGEEVKKRGW</sequence>